<gene>
    <name evidence="4" type="ORF">L284_09610</name>
</gene>
<dbReference type="PANTHER" id="PTHR36933:SF1">
    <property type="entry name" value="SLL0788 PROTEIN"/>
    <property type="match status" value="1"/>
</dbReference>
<dbReference type="Pfam" id="PF03713">
    <property type="entry name" value="DUF305"/>
    <property type="match status" value="1"/>
</dbReference>
<keyword evidence="2" id="KW-0732">Signal</keyword>
<protein>
    <recommendedName>
        <fullName evidence="3">DUF305 domain-containing protein</fullName>
    </recommendedName>
</protein>
<evidence type="ECO:0000259" key="3">
    <source>
        <dbReference type="Pfam" id="PF03713"/>
    </source>
</evidence>
<dbReference type="InterPro" id="IPR012347">
    <property type="entry name" value="Ferritin-like"/>
</dbReference>
<dbReference type="OrthoDB" id="517560at2"/>
<dbReference type="eggNOG" id="COG3544">
    <property type="taxonomic scope" value="Bacteria"/>
</dbReference>
<evidence type="ECO:0000313" key="5">
    <source>
        <dbReference type="Proteomes" id="UP000015527"/>
    </source>
</evidence>
<proteinExistence type="predicted"/>
<dbReference type="AlphaFoldDB" id="T0HW52"/>
<accession>T0HW52</accession>
<dbReference type="Gene3D" id="1.20.1260.10">
    <property type="match status" value="1"/>
</dbReference>
<evidence type="ECO:0000256" key="2">
    <source>
        <dbReference type="SAM" id="SignalP"/>
    </source>
</evidence>
<comment type="caution">
    <text evidence="4">The sequence shown here is derived from an EMBL/GenBank/DDBJ whole genome shotgun (WGS) entry which is preliminary data.</text>
</comment>
<feature type="chain" id="PRO_5004564015" description="DUF305 domain-containing protein" evidence="2">
    <location>
        <begin position="23"/>
        <end position="131"/>
    </location>
</feature>
<dbReference type="Proteomes" id="UP000015527">
    <property type="component" value="Unassembled WGS sequence"/>
</dbReference>
<dbReference type="RefSeq" id="WP_021233808.1">
    <property type="nucleotide sequence ID" value="NZ_ATHL01000069.1"/>
</dbReference>
<keyword evidence="5" id="KW-1185">Reference proteome</keyword>
<dbReference type="InterPro" id="IPR005183">
    <property type="entry name" value="DUF305_CopM-like"/>
</dbReference>
<name>T0HW52_9SPHN</name>
<feature type="region of interest" description="Disordered" evidence="1">
    <location>
        <begin position="21"/>
        <end position="49"/>
    </location>
</feature>
<organism evidence="4 5">
    <name type="scientific">Novosphingobium lindaniclasticum LE124</name>
    <dbReference type="NCBI Taxonomy" id="1096930"/>
    <lineage>
        <taxon>Bacteria</taxon>
        <taxon>Pseudomonadati</taxon>
        <taxon>Pseudomonadota</taxon>
        <taxon>Alphaproteobacteria</taxon>
        <taxon>Sphingomonadales</taxon>
        <taxon>Sphingomonadaceae</taxon>
        <taxon>Novosphingobium</taxon>
    </lineage>
</organism>
<dbReference type="InterPro" id="IPR009078">
    <property type="entry name" value="Ferritin-like_SF"/>
</dbReference>
<feature type="domain" description="DUF305" evidence="3">
    <location>
        <begin position="73"/>
        <end position="130"/>
    </location>
</feature>
<dbReference type="PANTHER" id="PTHR36933">
    <property type="entry name" value="SLL0788 PROTEIN"/>
    <property type="match status" value="1"/>
</dbReference>
<feature type="signal peptide" evidence="2">
    <location>
        <begin position="1"/>
        <end position="22"/>
    </location>
</feature>
<evidence type="ECO:0000313" key="4">
    <source>
        <dbReference type="EMBL" id="EQB16363.1"/>
    </source>
</evidence>
<sequence>MSRFTSIAAVSAGLLAAGTAHATPQTGTQSMTHHDHAGHGQAPASTDPVVRDYQEANDRMHRDMAIEFTGDPDVDFMRGMIPHHQGAIDMARVALKHGKDPEVRKLAQEVITAQETEIAMMKAWLARHEKK</sequence>
<evidence type="ECO:0000256" key="1">
    <source>
        <dbReference type="SAM" id="MobiDB-lite"/>
    </source>
</evidence>
<dbReference type="PATRIC" id="fig|1096930.3.peg.1907"/>
<dbReference type="SUPFAM" id="SSF47240">
    <property type="entry name" value="Ferritin-like"/>
    <property type="match status" value="1"/>
</dbReference>
<reference evidence="4 5" key="1">
    <citation type="journal article" date="2013" name="Genome Announc.">
        <title>Genome Sequence of Novosphingobium lindaniclasticum LE124T, Isolated from a Hexachlorocyclohexane Dumpsite.</title>
        <authorList>
            <person name="Saxena A."/>
            <person name="Nayyar N."/>
            <person name="Sangwan N."/>
            <person name="Kumari R."/>
            <person name="Khurana J.P."/>
            <person name="Lal R."/>
        </authorList>
    </citation>
    <scope>NUCLEOTIDE SEQUENCE [LARGE SCALE GENOMIC DNA]</scope>
    <source>
        <strain evidence="4 5">LE124</strain>
    </source>
</reference>
<dbReference type="EMBL" id="ATHL01000069">
    <property type="protein sequence ID" value="EQB16363.1"/>
    <property type="molecule type" value="Genomic_DNA"/>
</dbReference>